<evidence type="ECO:0000313" key="1">
    <source>
        <dbReference type="EMBL" id="QIG81350.1"/>
    </source>
</evidence>
<dbReference type="KEGG" id="spzr:G5C33_17210"/>
<reference evidence="1 2" key="1">
    <citation type="submission" date="2020-02" db="EMBL/GenBank/DDBJ databases">
        <authorList>
            <person name="Zheng R.K."/>
            <person name="Sun C.M."/>
        </authorList>
    </citation>
    <scope>NUCLEOTIDE SEQUENCE [LARGE SCALE GENOMIC DNA]</scope>
    <source>
        <strain evidence="2">zrk23</strain>
    </source>
</reference>
<gene>
    <name evidence="1" type="ORF">G5C33_17210</name>
</gene>
<protein>
    <submittedName>
        <fullName evidence="1">Uncharacterized protein</fullName>
    </submittedName>
</protein>
<keyword evidence="2" id="KW-1185">Reference proteome</keyword>
<accession>A0A6G6Y8W2</accession>
<dbReference type="RefSeq" id="WP_165328276.1">
    <property type="nucleotide sequence ID" value="NZ_CP049109.1"/>
</dbReference>
<sequence>MLLWLVVVTFAVLTGAQVIPKESQKIDVRPDFSGPVRNGHITLNPSADIKRSLLAANFDYRRPVETNIDTLLRTGFISRAFMLAYLGNDHAAMVRVARHVGEQSREAEGPPPYAFLTMVDQTLLAEGDLWEQLGNRELALQRYYQYFAVLHALGAIAFDPSVKNLPRRLTIVRIKIFQLKKGMQGRTAFITRQLESFFDDFRWRWPYAAYRKTLETRPPARASDEVAQFDHCLESADPHGWDRFAPPAPQDCDSDRFATRWGYDLFGAILAFDHMHRALAHTQRIEQDSKPRIAATATIVSLSQVFQFIGDVGRRAPEATFLVDDLVADFLSPETGATPEEYQANPGGEALSVANLQSLLCGTGLIAPNNAASFDRQPELIARAAELGVSCGLK</sequence>
<name>A0A6G6Y8W2_9SPHN</name>
<proteinExistence type="predicted"/>
<dbReference type="AlphaFoldDB" id="A0A6G6Y8W2"/>
<dbReference type="EMBL" id="CP049109">
    <property type="protein sequence ID" value="QIG81350.1"/>
    <property type="molecule type" value="Genomic_DNA"/>
</dbReference>
<organism evidence="1 2">
    <name type="scientific">Stakelama tenebrarum</name>
    <dbReference type="NCBI Taxonomy" id="2711215"/>
    <lineage>
        <taxon>Bacteria</taxon>
        <taxon>Pseudomonadati</taxon>
        <taxon>Pseudomonadota</taxon>
        <taxon>Alphaproteobacteria</taxon>
        <taxon>Sphingomonadales</taxon>
        <taxon>Sphingomonadaceae</taxon>
        <taxon>Stakelama</taxon>
    </lineage>
</organism>
<evidence type="ECO:0000313" key="2">
    <source>
        <dbReference type="Proteomes" id="UP000501568"/>
    </source>
</evidence>
<dbReference type="Proteomes" id="UP000501568">
    <property type="component" value="Chromosome"/>
</dbReference>